<protein>
    <submittedName>
        <fullName evidence="9">Iron chelate uptake ABC transporter family permease subunit</fullName>
    </submittedName>
</protein>
<evidence type="ECO:0000313" key="9">
    <source>
        <dbReference type="EMBL" id="GAA1925488.1"/>
    </source>
</evidence>
<feature type="transmembrane region" description="Helical" evidence="8">
    <location>
        <begin position="210"/>
        <end position="232"/>
    </location>
</feature>
<sequence>MTAAIEITRIRTRVRTERAALSRRILLVILALAVTVVLLFCVSLMLGSVLLSPAAVVGGLTGTGETATVFVIRELRLPRATAAVLVGLALGAAGTLFQRVLGNPLASPDFLGVAAGAGTATAAALVLGGVAGVTLPVYALIGGSVTAVVIYVVAWHRGVSEYRFILVGIGVGTFATSVTSYLVARAEFADARAAMTWLTGSVGMATPETITLVAVVLVVLVPSGFALARMLRRLELGDETARMLGARVERDRLLILAAGVVLVSVATATVGPIAFISMLAGPLAQILLGAAGRSILAAALMGAVILQIADILAQHALPWPISTGVVTGIFGAPYIAWMLISAARRTRVA</sequence>
<dbReference type="CDD" id="cd06550">
    <property type="entry name" value="TM_ABC_iron-siderophores_like"/>
    <property type="match status" value="1"/>
</dbReference>
<comment type="caution">
    <text evidence="9">The sequence shown here is derived from an EMBL/GenBank/DDBJ whole genome shotgun (WGS) entry which is preliminary data.</text>
</comment>
<feature type="transmembrane region" description="Helical" evidence="8">
    <location>
        <begin position="286"/>
        <end position="309"/>
    </location>
</feature>
<comment type="similarity">
    <text evidence="2">Belongs to the binding-protein-dependent transport system permease family. FecCD subfamily.</text>
</comment>
<feature type="transmembrane region" description="Helical" evidence="8">
    <location>
        <begin position="80"/>
        <end position="98"/>
    </location>
</feature>
<evidence type="ECO:0000256" key="1">
    <source>
        <dbReference type="ARBA" id="ARBA00004651"/>
    </source>
</evidence>
<feature type="transmembrane region" description="Helical" evidence="8">
    <location>
        <begin position="321"/>
        <end position="340"/>
    </location>
</feature>
<evidence type="ECO:0000256" key="2">
    <source>
        <dbReference type="ARBA" id="ARBA00007935"/>
    </source>
</evidence>
<gene>
    <name evidence="9" type="ORF">GCM10009775_17160</name>
</gene>
<dbReference type="PANTHER" id="PTHR30472">
    <property type="entry name" value="FERRIC ENTEROBACTIN TRANSPORT SYSTEM PERMEASE PROTEIN"/>
    <property type="match status" value="1"/>
</dbReference>
<dbReference type="PANTHER" id="PTHR30472:SF24">
    <property type="entry name" value="FERRIC ENTEROBACTIN TRANSPORT SYSTEM PERMEASE PROTEIN FEPG"/>
    <property type="match status" value="1"/>
</dbReference>
<dbReference type="InterPro" id="IPR037294">
    <property type="entry name" value="ABC_BtuC-like"/>
</dbReference>
<keyword evidence="4" id="KW-1003">Cell membrane</keyword>
<evidence type="ECO:0000256" key="4">
    <source>
        <dbReference type="ARBA" id="ARBA00022475"/>
    </source>
</evidence>
<accession>A0ABN2PQQ6</accession>
<dbReference type="InterPro" id="IPR000522">
    <property type="entry name" value="ABC_transptr_permease_BtuC"/>
</dbReference>
<evidence type="ECO:0000313" key="10">
    <source>
        <dbReference type="Proteomes" id="UP001501343"/>
    </source>
</evidence>
<feature type="transmembrane region" description="Helical" evidence="8">
    <location>
        <begin position="137"/>
        <end position="155"/>
    </location>
</feature>
<keyword evidence="5 8" id="KW-0812">Transmembrane</keyword>
<keyword evidence="6 8" id="KW-1133">Transmembrane helix</keyword>
<feature type="transmembrane region" description="Helical" evidence="8">
    <location>
        <begin position="162"/>
        <end position="184"/>
    </location>
</feature>
<dbReference type="Pfam" id="PF01032">
    <property type="entry name" value="FecCD"/>
    <property type="match status" value="1"/>
</dbReference>
<feature type="transmembrane region" description="Helical" evidence="8">
    <location>
        <begin position="253"/>
        <end position="280"/>
    </location>
</feature>
<comment type="subcellular location">
    <subcellularLocation>
        <location evidence="1">Cell membrane</location>
        <topology evidence="1">Multi-pass membrane protein</topology>
    </subcellularLocation>
</comment>
<dbReference type="Gene3D" id="1.10.3470.10">
    <property type="entry name" value="ABC transporter involved in vitamin B12 uptake, BtuC"/>
    <property type="match status" value="1"/>
</dbReference>
<evidence type="ECO:0000256" key="5">
    <source>
        <dbReference type="ARBA" id="ARBA00022692"/>
    </source>
</evidence>
<name>A0ABN2PQQ6_9MICO</name>
<feature type="transmembrane region" description="Helical" evidence="8">
    <location>
        <begin position="25"/>
        <end position="51"/>
    </location>
</feature>
<dbReference type="EMBL" id="BAAAOF010000003">
    <property type="protein sequence ID" value="GAA1925488.1"/>
    <property type="molecule type" value="Genomic_DNA"/>
</dbReference>
<reference evidence="9 10" key="1">
    <citation type="journal article" date="2019" name="Int. J. Syst. Evol. Microbiol.">
        <title>The Global Catalogue of Microorganisms (GCM) 10K type strain sequencing project: providing services to taxonomists for standard genome sequencing and annotation.</title>
        <authorList>
            <consortium name="The Broad Institute Genomics Platform"/>
            <consortium name="The Broad Institute Genome Sequencing Center for Infectious Disease"/>
            <person name="Wu L."/>
            <person name="Ma J."/>
        </authorList>
    </citation>
    <scope>NUCLEOTIDE SEQUENCE [LARGE SCALE GENOMIC DNA]</scope>
    <source>
        <strain evidence="9 10">JCM 14900</strain>
    </source>
</reference>
<evidence type="ECO:0000256" key="8">
    <source>
        <dbReference type="SAM" id="Phobius"/>
    </source>
</evidence>
<dbReference type="SUPFAM" id="SSF81345">
    <property type="entry name" value="ABC transporter involved in vitamin B12 uptake, BtuC"/>
    <property type="match status" value="1"/>
</dbReference>
<keyword evidence="3" id="KW-0813">Transport</keyword>
<dbReference type="Proteomes" id="UP001501343">
    <property type="component" value="Unassembled WGS sequence"/>
</dbReference>
<keyword evidence="7 8" id="KW-0472">Membrane</keyword>
<proteinExistence type="inferred from homology"/>
<evidence type="ECO:0000256" key="6">
    <source>
        <dbReference type="ARBA" id="ARBA00022989"/>
    </source>
</evidence>
<organism evidence="9 10">
    <name type="scientific">Microbacterium aoyamense</name>
    <dbReference type="NCBI Taxonomy" id="344166"/>
    <lineage>
        <taxon>Bacteria</taxon>
        <taxon>Bacillati</taxon>
        <taxon>Actinomycetota</taxon>
        <taxon>Actinomycetes</taxon>
        <taxon>Micrococcales</taxon>
        <taxon>Microbacteriaceae</taxon>
        <taxon>Microbacterium</taxon>
    </lineage>
</organism>
<evidence type="ECO:0000256" key="7">
    <source>
        <dbReference type="ARBA" id="ARBA00023136"/>
    </source>
</evidence>
<evidence type="ECO:0000256" key="3">
    <source>
        <dbReference type="ARBA" id="ARBA00022448"/>
    </source>
</evidence>
<dbReference type="RefSeq" id="WP_248150264.1">
    <property type="nucleotide sequence ID" value="NZ_BAAAOF010000003.1"/>
</dbReference>
<keyword evidence="10" id="KW-1185">Reference proteome</keyword>